<sequence length="180" mass="21146">MLAKDFFTKLVNSEALENSLKGRQFLLDNYIEPRPPKPKKGPGKTILEIPKEEQKYDLYIRLHEMWKEYLADLLDNNFNPKNIQTRLLKADMHGAKISVWKASCKSYEGQKGIILHETLRAFKVITPENEIKMFLKKDAIFLLEIGDKVIKLFGEGFQYRAADRAKIRWKQRDKLKMMKS</sequence>
<comment type="similarity">
    <text evidence="2">Belongs to the eukaryotic/archaeal RNase P protein component 1 family.</text>
</comment>
<dbReference type="GO" id="GO:0001682">
    <property type="term" value="P:tRNA 5'-leader removal"/>
    <property type="evidence" value="ECO:0007669"/>
    <property type="project" value="InterPro"/>
</dbReference>
<proteinExistence type="inferred from homology"/>
<dbReference type="SMART" id="SM00538">
    <property type="entry name" value="POP4"/>
    <property type="match status" value="1"/>
</dbReference>
<dbReference type="InterPro" id="IPR036980">
    <property type="entry name" value="RNase_P/MRP_Rpp29_sf"/>
</dbReference>
<evidence type="ECO:0000313" key="3">
    <source>
        <dbReference type="EMBL" id="CAG9327651.1"/>
    </source>
</evidence>
<evidence type="ECO:0000256" key="2">
    <source>
        <dbReference type="ARBA" id="ARBA00006181"/>
    </source>
</evidence>
<reference evidence="3" key="1">
    <citation type="submission" date="2021-09" db="EMBL/GenBank/DDBJ databases">
        <authorList>
            <consortium name="AG Swart"/>
            <person name="Singh M."/>
            <person name="Singh A."/>
            <person name="Seah K."/>
            <person name="Emmerich C."/>
        </authorList>
    </citation>
    <scope>NUCLEOTIDE SEQUENCE</scope>
    <source>
        <strain evidence="3">ATCC30299</strain>
    </source>
</reference>
<dbReference type="Gene3D" id="2.30.30.210">
    <property type="entry name" value="Ribonuclease P/MRP, subunit p29"/>
    <property type="match status" value="1"/>
</dbReference>
<dbReference type="GO" id="GO:0030677">
    <property type="term" value="C:ribonuclease P complex"/>
    <property type="evidence" value="ECO:0007669"/>
    <property type="project" value="InterPro"/>
</dbReference>
<name>A0AAU9JQ02_9CILI</name>
<evidence type="ECO:0000313" key="4">
    <source>
        <dbReference type="Proteomes" id="UP001162131"/>
    </source>
</evidence>
<dbReference type="PANTHER" id="PTHR13348">
    <property type="entry name" value="RIBONUCLEASE P SUBUNIT P29"/>
    <property type="match status" value="1"/>
</dbReference>
<comment type="subcellular location">
    <subcellularLocation>
        <location evidence="1">Nucleus</location>
    </subcellularLocation>
</comment>
<protein>
    <submittedName>
        <fullName evidence="3">Uncharacterized protein</fullName>
    </submittedName>
</protein>
<dbReference type="EMBL" id="CAJZBQ010000044">
    <property type="protein sequence ID" value="CAG9327651.1"/>
    <property type="molecule type" value="Genomic_DNA"/>
</dbReference>
<evidence type="ECO:0000256" key="1">
    <source>
        <dbReference type="ARBA" id="ARBA00004123"/>
    </source>
</evidence>
<dbReference type="GO" id="GO:0000172">
    <property type="term" value="C:ribonuclease MRP complex"/>
    <property type="evidence" value="ECO:0007669"/>
    <property type="project" value="InterPro"/>
</dbReference>
<gene>
    <name evidence="3" type="ORF">BSTOLATCC_MIC44281</name>
</gene>
<dbReference type="AlphaFoldDB" id="A0AAU9JQ02"/>
<dbReference type="InterPro" id="IPR016848">
    <property type="entry name" value="RNase_P/MRP_Rpp29-subunit"/>
</dbReference>
<organism evidence="3 4">
    <name type="scientific">Blepharisma stoltei</name>
    <dbReference type="NCBI Taxonomy" id="1481888"/>
    <lineage>
        <taxon>Eukaryota</taxon>
        <taxon>Sar</taxon>
        <taxon>Alveolata</taxon>
        <taxon>Ciliophora</taxon>
        <taxon>Postciliodesmatophora</taxon>
        <taxon>Heterotrichea</taxon>
        <taxon>Heterotrichida</taxon>
        <taxon>Blepharismidae</taxon>
        <taxon>Blepharisma</taxon>
    </lineage>
</organism>
<dbReference type="GO" id="GO:0006364">
    <property type="term" value="P:rRNA processing"/>
    <property type="evidence" value="ECO:0007669"/>
    <property type="project" value="TreeGrafter"/>
</dbReference>
<accession>A0AAU9JQ02</accession>
<comment type="caution">
    <text evidence="3">The sequence shown here is derived from an EMBL/GenBank/DDBJ whole genome shotgun (WGS) entry which is preliminary data.</text>
</comment>
<dbReference type="Proteomes" id="UP001162131">
    <property type="component" value="Unassembled WGS sequence"/>
</dbReference>
<dbReference type="GO" id="GO:0005634">
    <property type="term" value="C:nucleus"/>
    <property type="evidence" value="ECO:0007669"/>
    <property type="project" value="UniProtKB-SubCell"/>
</dbReference>
<dbReference type="InterPro" id="IPR023534">
    <property type="entry name" value="Rof/RNase_P-like"/>
</dbReference>
<dbReference type="SUPFAM" id="SSF101744">
    <property type="entry name" value="Rof/RNase P subunit-like"/>
    <property type="match status" value="1"/>
</dbReference>
<keyword evidence="4" id="KW-1185">Reference proteome</keyword>
<dbReference type="Pfam" id="PF01868">
    <property type="entry name" value="RNase_P-MRP_p29"/>
    <property type="match status" value="1"/>
</dbReference>
<dbReference type="PANTHER" id="PTHR13348:SF0">
    <property type="entry name" value="RIBONUCLEASE P PROTEIN SUBUNIT P29"/>
    <property type="match status" value="1"/>
</dbReference>
<dbReference type="GO" id="GO:0033204">
    <property type="term" value="F:ribonuclease P RNA binding"/>
    <property type="evidence" value="ECO:0007669"/>
    <property type="project" value="InterPro"/>
</dbReference>
<dbReference type="InterPro" id="IPR002730">
    <property type="entry name" value="Rpp29/RNP1"/>
</dbReference>